<dbReference type="OrthoDB" id="9785372at2"/>
<evidence type="ECO:0000259" key="1">
    <source>
        <dbReference type="Pfam" id="PF13460"/>
    </source>
</evidence>
<dbReference type="SUPFAM" id="SSF51735">
    <property type="entry name" value="NAD(P)-binding Rossmann-fold domains"/>
    <property type="match status" value="1"/>
</dbReference>
<keyword evidence="3" id="KW-1185">Reference proteome</keyword>
<dbReference type="Pfam" id="PF13460">
    <property type="entry name" value="NAD_binding_10"/>
    <property type="match status" value="1"/>
</dbReference>
<reference evidence="2 3" key="1">
    <citation type="submission" date="2019-01" db="EMBL/GenBank/DDBJ databases">
        <title>Geovibrio thiophilus DSM 11263, complete genome.</title>
        <authorList>
            <person name="Spring S."/>
            <person name="Bunk B."/>
            <person name="Sproer C."/>
        </authorList>
    </citation>
    <scope>NUCLEOTIDE SEQUENCE [LARGE SCALE GENOMIC DNA]</scope>
    <source>
        <strain evidence="2 3">DSM 11263</strain>
    </source>
</reference>
<protein>
    <submittedName>
        <fullName evidence="2">NAD(P)-dependent oxidoreductase</fullName>
    </submittedName>
</protein>
<dbReference type="EMBL" id="CP035108">
    <property type="protein sequence ID" value="QAR33710.1"/>
    <property type="molecule type" value="Genomic_DNA"/>
</dbReference>
<dbReference type="InterPro" id="IPR051606">
    <property type="entry name" value="Polyketide_Oxido-like"/>
</dbReference>
<evidence type="ECO:0000313" key="3">
    <source>
        <dbReference type="Proteomes" id="UP000287502"/>
    </source>
</evidence>
<organism evidence="2 3">
    <name type="scientific">Geovibrio thiophilus</name>
    <dbReference type="NCBI Taxonomy" id="139438"/>
    <lineage>
        <taxon>Bacteria</taxon>
        <taxon>Pseudomonadati</taxon>
        <taxon>Deferribacterota</taxon>
        <taxon>Deferribacteres</taxon>
        <taxon>Deferribacterales</taxon>
        <taxon>Geovibrionaceae</taxon>
        <taxon>Geovibrio</taxon>
    </lineage>
</organism>
<dbReference type="GO" id="GO:0016646">
    <property type="term" value="F:oxidoreductase activity, acting on the CH-NH group of donors, NAD or NADP as acceptor"/>
    <property type="evidence" value="ECO:0007669"/>
    <property type="project" value="TreeGrafter"/>
</dbReference>
<dbReference type="PANTHER" id="PTHR43355:SF2">
    <property type="entry name" value="FLAVIN REDUCTASE (NADPH)"/>
    <property type="match status" value="1"/>
</dbReference>
<dbReference type="Proteomes" id="UP000287502">
    <property type="component" value="Chromosome"/>
</dbReference>
<sequence length="207" mass="22257">MKIAVIGAAGKAGSKIAAEAKARGHAVTAVVRNRAKLADKSLNVIEKDLFKLTAEELGGFDAVVNAFADFTAEENLFLKSAEHLVGETKKSGKQPYLFFVGGAGTLMVDGKEIYTLPDFPAAYYPVASKMAKAIEYLQTVSDVNWIFLSPSAEFIDGEKKGAFRIGGDELLVDKDGNSSITTGDYATAVLDELEAPKHIRKRFTVGY</sequence>
<name>A0A3R5UYP4_9BACT</name>
<dbReference type="AlphaFoldDB" id="A0A3R5UYP4"/>
<dbReference type="InterPro" id="IPR016040">
    <property type="entry name" value="NAD(P)-bd_dom"/>
</dbReference>
<gene>
    <name evidence="2" type="ORF">EP073_09940</name>
</gene>
<proteinExistence type="predicted"/>
<feature type="domain" description="NAD(P)-binding" evidence="1">
    <location>
        <begin position="7"/>
        <end position="196"/>
    </location>
</feature>
<accession>A0A3R5UYP4</accession>
<dbReference type="InterPro" id="IPR036291">
    <property type="entry name" value="NAD(P)-bd_dom_sf"/>
</dbReference>
<dbReference type="RefSeq" id="WP_128466996.1">
    <property type="nucleotide sequence ID" value="NZ_CP035108.1"/>
</dbReference>
<dbReference type="PANTHER" id="PTHR43355">
    <property type="entry name" value="FLAVIN REDUCTASE (NADPH)"/>
    <property type="match status" value="1"/>
</dbReference>
<dbReference type="Gene3D" id="3.40.50.720">
    <property type="entry name" value="NAD(P)-binding Rossmann-like Domain"/>
    <property type="match status" value="1"/>
</dbReference>
<evidence type="ECO:0000313" key="2">
    <source>
        <dbReference type="EMBL" id="QAR33710.1"/>
    </source>
</evidence>
<dbReference type="KEGG" id="gtl:EP073_09940"/>